<keyword evidence="1" id="KW-0732">Signal</keyword>
<organism evidence="2 3">
    <name type="scientific">Marivirga tractuosa (strain ATCC 23168 / DSM 4126 / NBRC 15989 / NCIMB 1408 / VKM B-1430 / H-43)</name>
    <name type="common">Microscilla tractuosa</name>
    <name type="synonym">Flexibacter tractuosus</name>
    <dbReference type="NCBI Taxonomy" id="643867"/>
    <lineage>
        <taxon>Bacteria</taxon>
        <taxon>Pseudomonadati</taxon>
        <taxon>Bacteroidota</taxon>
        <taxon>Cytophagia</taxon>
        <taxon>Cytophagales</taxon>
        <taxon>Marivirgaceae</taxon>
        <taxon>Marivirga</taxon>
    </lineage>
</organism>
<dbReference type="OrthoDB" id="9805017at2"/>
<dbReference type="KEGG" id="mtt:Ftrac_3146"/>
<gene>
    <name evidence="2" type="ordered locus">Ftrac_3146</name>
</gene>
<reference evidence="2 3" key="1">
    <citation type="journal article" date="2011" name="Stand. Genomic Sci.">
        <title>Complete genome sequence of Marivirga tractuosa type strain (H-43).</title>
        <authorList>
            <person name="Pagani I."/>
            <person name="Chertkov O."/>
            <person name="Lapidus A."/>
            <person name="Lucas S."/>
            <person name="Del Rio T.G."/>
            <person name="Tice H."/>
            <person name="Copeland A."/>
            <person name="Cheng J.F."/>
            <person name="Nolan M."/>
            <person name="Saunders E."/>
            <person name="Pitluck S."/>
            <person name="Held B."/>
            <person name="Goodwin L."/>
            <person name="Liolios K."/>
            <person name="Ovchinikova G."/>
            <person name="Ivanova N."/>
            <person name="Mavromatis K."/>
            <person name="Pati A."/>
            <person name="Chen A."/>
            <person name="Palaniappan K."/>
            <person name="Land M."/>
            <person name="Hauser L."/>
            <person name="Jeffries C.D."/>
            <person name="Detter J.C."/>
            <person name="Han C."/>
            <person name="Tapia R."/>
            <person name="Ngatchou-Djao O.D."/>
            <person name="Rohde M."/>
            <person name="Goker M."/>
            <person name="Spring S."/>
            <person name="Sikorski J."/>
            <person name="Woyke T."/>
            <person name="Bristow J."/>
            <person name="Eisen J.A."/>
            <person name="Markowitz V."/>
            <person name="Hugenholtz P."/>
            <person name="Klenk H.P."/>
            <person name="Kyrpides N.C."/>
        </authorList>
    </citation>
    <scope>NUCLEOTIDE SEQUENCE [LARGE SCALE GENOMIC DNA]</scope>
    <source>
        <strain evidence="3">ATCC 23168 / DSM 4126 / NBRC 15989 / NCIMB 1408 / VKM B-1430 / H-43</strain>
    </source>
</reference>
<name>E4TUM8_MARTH</name>
<sequence length="2033" mass="218669">MKQILLLFIFSLASLSLSIAQEICDDGIDNDGDGFVDCFDGDCTDTAACDGFYLGNDASCEAEPEEFPVFELELGPTSRDDVTTALSRIAIGDLDRDGIPEILTTNRYDDKIFLLNGDSATVKHERTTNNPYYNNAAMVNLQDDNCGEVFVVNVNSGNNYNIRSFDCELNPIWASERLYQDPVFLSFADFDGDGQAEMYYKDEIRDPINGTRIVETTTANWKNIPGGPVAVDIVGDSDLELVIGNRIYGVNLGDRTEDAGSLTLLATMPAPYQTKSGGQQPQNSTTSIADFNLDGNLDVIVSGANSSNVTTVFFWDVFNNTVKTFSDPFAEAGYEFGWRQGTGRVNIADLDGDGQLNAAFVSGKYLYALDENWNLFWKTLVNEETSGITGCTLFDFNGDGQSEVVYRDEDYLYILNGKDGTINPPKHCRSRTSVEYPIVADVDADGSTEICVVCVTEDHRVGTPGRNLSLDAPAEVRIYKSGAEPWVPARRVWNQHAYFNVNINDDLTVPRIQQKHQAVFSTGICTTGPSRPLNSFLNQSPFLSSDGCPTFASPDLNIIETSFSITPPNCPDKDFTVSFEYENIGDVPLTGNVPITFYDGDPLVAGTNKLNTVFITLNNFTVGDVGNAANLTINGTGGQFTLYAVLNDNGTSTPAPISLPNSNFLECDYVNNIISAEVNPEPFILSTETTNNITCAAGTVPPNGSARVFRLVGGSEITADYDFFWFNGTTVDDTPDYTGSIYTGLAAGTYTVYAADKLAGCSSDTVQVVISDSVRTINADITVDRGNDDCDNPNGKLTVAVNGGEPVGNFTYEWYVGNSVGGGLEISNSHVANNLESGAYTVLVMEKATGCQTITSIEVPDNRDIPIVNATATDIVCSQTNSGSVSATVGGATAGFTFDWFIGNSVKPTADFTGSTVNNLPQGTYTVVATNNTSSCESTPVPVTVNQTVNPEIDAVSATSNTSCDASLPNGSVSVTIVGSPADHTIVWFAGAGTTGTQVGSGLTVNDLSAGEYTVRVTEDATGCSVTDRITINNNIIQPVASATADPVTTCSPLNGRVEASVDLDNIADYTFFWYKGDQVKSSTDFDVTGNIIENLEPGFYTMQAFHNTRNCLTDAVTIEVIDQATVTIEQEENVLSIPTACDQDNGVLEVEVNSPNNVSGFLIEWYEGTTITGSPFQSDNGVTVATASNLFTGLYTVVATDLDNECSNQKVFNLPFIGAHQLDSISYQNATTCVPFDGSIEVEVTPSGTTTLSDYQLYLFRENNGDYIAVDTLAGTDPPIFSNLGQGTYIVEAFSDFSGCSVYLLDIEIELEVSDPVITDAVTQPNTNCDITSANGSIEISIDNQASPSLYTFNWYEGTDTSTPLGTTIGSTAGVNGERADSLIGGSYTVEVFNDSTQCSTLRTFSINDNPVIVSIPNAEIDITAITRCDTTNSEVTINNVFENGVAADINDFTFEWYNANMDILPNAGSPNTSDSIVGLPEGTYFVRARNIDSECETALIEFSIETDIVEPTISLEFKNPERCALQSPGDEFGFLRVNASAPNTTFSYNWYDGPDTTSAVAHTGPEYLNLSADVYTVAIRDSISNCVYVETYELVTEINSLNISASATPLTNCDSPNGSVFATVTSGGSYSYLWTNVNGNTVGTSKEVNNLPVGEYTVVATDNTDTFCEVTATVTIENGQINPPLTLEQVAPLTVCDERLANGAAKARVDGGFVGYTFEWYEGASASGTIIHLGPDFSGMRDVSYTVRAINDLTQCFSDETITISEEIPAVEDPAIEVVSNDTNCQIDNGELRVDVNGNTGNFLFEWYRGTNTNGSLFGTGDRIIDLGEGEYTVIATDLRTGCLSDPITASISEDLVYPEFTYETVSSICGENNGSAVVFLDDLAEEVTRIEWYDSFGTRVAIGPNLDGVAAGVYTVIIETRNDCVVEEDITILSDIQAFNGISRNGDASNSFFKIACIGQYPNNIVKIYNRAGTLVYEAIGYDNNNVKFDGISNRGINVMGESLPDGTYFYVIDKNDGSKPKNGYLEIVK</sequence>
<dbReference type="STRING" id="643867.Ftrac_3146"/>
<accession>E4TUM8</accession>
<feature type="signal peptide" evidence="1">
    <location>
        <begin position="1"/>
        <end position="20"/>
    </location>
</feature>
<dbReference type="Pfam" id="PF13573">
    <property type="entry name" value="SprB"/>
    <property type="match status" value="1"/>
</dbReference>
<dbReference type="eggNOG" id="COG4932">
    <property type="taxonomic scope" value="Bacteria"/>
</dbReference>
<feature type="chain" id="PRO_5003189744" evidence="1">
    <location>
        <begin position="21"/>
        <end position="2033"/>
    </location>
</feature>
<dbReference type="HOGENOM" id="CLU_233382_0_0_10"/>
<dbReference type="Pfam" id="PF13585">
    <property type="entry name" value="CHU_C"/>
    <property type="match status" value="1"/>
</dbReference>
<evidence type="ECO:0000313" key="3">
    <source>
        <dbReference type="Proteomes" id="UP000008720"/>
    </source>
</evidence>
<dbReference type="InterPro" id="IPR025667">
    <property type="entry name" value="SprB_repeat"/>
</dbReference>
<evidence type="ECO:0000256" key="1">
    <source>
        <dbReference type="SAM" id="SignalP"/>
    </source>
</evidence>
<evidence type="ECO:0000313" key="2">
    <source>
        <dbReference type="EMBL" id="ADR23121.1"/>
    </source>
</evidence>
<keyword evidence="3" id="KW-1185">Reference proteome</keyword>
<dbReference type="Proteomes" id="UP000008720">
    <property type="component" value="Chromosome"/>
</dbReference>
<dbReference type="SUPFAM" id="SSF69318">
    <property type="entry name" value="Integrin alpha N-terminal domain"/>
    <property type="match status" value="1"/>
</dbReference>
<protein>
    <submittedName>
        <fullName evidence="2">FG-GAP repeat protein</fullName>
    </submittedName>
</protein>
<dbReference type="InterPro" id="IPR028994">
    <property type="entry name" value="Integrin_alpha_N"/>
</dbReference>
<dbReference type="EMBL" id="CP002349">
    <property type="protein sequence ID" value="ADR23121.1"/>
    <property type="molecule type" value="Genomic_DNA"/>
</dbReference>
<dbReference type="RefSeq" id="WP_013455263.1">
    <property type="nucleotide sequence ID" value="NC_014759.1"/>
</dbReference>
<proteinExistence type="predicted"/>